<feature type="transmembrane region" description="Helical" evidence="2">
    <location>
        <begin position="87"/>
        <end position="105"/>
    </location>
</feature>
<evidence type="ECO:0000256" key="2">
    <source>
        <dbReference type="SAM" id="Phobius"/>
    </source>
</evidence>
<feature type="transmembrane region" description="Helical" evidence="2">
    <location>
        <begin position="117"/>
        <end position="142"/>
    </location>
</feature>
<accession>A0A6J6IRF7</accession>
<evidence type="ECO:0000313" key="3">
    <source>
        <dbReference type="EMBL" id="CAB4626779.1"/>
    </source>
</evidence>
<keyword evidence="2" id="KW-0812">Transmembrane</keyword>
<keyword evidence="2" id="KW-1133">Transmembrane helix</keyword>
<dbReference type="EMBL" id="CAEZVM010000006">
    <property type="protein sequence ID" value="CAB4626779.1"/>
    <property type="molecule type" value="Genomic_DNA"/>
</dbReference>
<protein>
    <submittedName>
        <fullName evidence="3">Unannotated protein</fullName>
    </submittedName>
</protein>
<dbReference type="InterPro" id="IPR021403">
    <property type="entry name" value="DUF3043"/>
</dbReference>
<feature type="region of interest" description="Disordered" evidence="1">
    <location>
        <begin position="1"/>
        <end position="49"/>
    </location>
</feature>
<dbReference type="AlphaFoldDB" id="A0A6J6IRF7"/>
<dbReference type="Pfam" id="PF11241">
    <property type="entry name" value="DUF3043"/>
    <property type="match status" value="1"/>
</dbReference>
<reference evidence="3" key="1">
    <citation type="submission" date="2020-05" db="EMBL/GenBank/DDBJ databases">
        <authorList>
            <person name="Chiriac C."/>
            <person name="Salcher M."/>
            <person name="Ghai R."/>
            <person name="Kavagutti S V."/>
        </authorList>
    </citation>
    <scope>NUCLEOTIDE SEQUENCE</scope>
</reference>
<feature type="compositionally biased region" description="Basic and acidic residues" evidence="1">
    <location>
        <begin position="40"/>
        <end position="49"/>
    </location>
</feature>
<keyword evidence="2" id="KW-0472">Membrane</keyword>
<gene>
    <name evidence="3" type="ORF">UFOPK2032_00303</name>
</gene>
<evidence type="ECO:0000256" key="1">
    <source>
        <dbReference type="SAM" id="MobiDB-lite"/>
    </source>
</evidence>
<name>A0A6J6IRF7_9ZZZZ</name>
<proteinExistence type="predicted"/>
<organism evidence="3">
    <name type="scientific">freshwater metagenome</name>
    <dbReference type="NCBI Taxonomy" id="449393"/>
    <lineage>
        <taxon>unclassified sequences</taxon>
        <taxon>metagenomes</taxon>
        <taxon>ecological metagenomes</taxon>
    </lineage>
</organism>
<sequence length="189" mass="21127">MAQDPAPTSPASKAGKGKPTPARKQQEQLRKKPVVGNRSPEAKRAAKRALQAERLKAREGLANGEDRYLTSRDRGPQRRLARDVVDSRFTAGELVLPALFLVIIVSSVRTEDAVIDLYIQLGTLITMWGLFVLVGLDGFLIGKKTQRLSEERFGDKAEKGLRWYAAMRSIQMRGMRLPKPQVKRGNKTF</sequence>